<dbReference type="InterPro" id="IPR011249">
    <property type="entry name" value="Metalloenz_LuxS/M16"/>
</dbReference>
<evidence type="ECO:0000256" key="2">
    <source>
        <dbReference type="ARBA" id="ARBA00007261"/>
    </source>
</evidence>
<evidence type="ECO:0000259" key="4">
    <source>
        <dbReference type="Pfam" id="PF00675"/>
    </source>
</evidence>
<dbReference type="InterPro" id="IPR001431">
    <property type="entry name" value="Pept_M16_Zn_BS"/>
</dbReference>
<comment type="cofactor">
    <cofactor evidence="1">
        <name>Zn(2+)</name>
        <dbReference type="ChEBI" id="CHEBI:29105"/>
    </cofactor>
</comment>
<dbReference type="RefSeq" id="WP_126725202.1">
    <property type="nucleotide sequence ID" value="NZ_RYZH01000016.1"/>
</dbReference>
<dbReference type="PROSITE" id="PS00143">
    <property type="entry name" value="INSULINASE"/>
    <property type="match status" value="1"/>
</dbReference>
<dbReference type="GO" id="GO:0006508">
    <property type="term" value="P:proteolysis"/>
    <property type="evidence" value="ECO:0007669"/>
    <property type="project" value="InterPro"/>
</dbReference>
<feature type="domain" description="Peptidase M16 C-terminal" evidence="5">
    <location>
        <begin position="166"/>
        <end position="338"/>
    </location>
</feature>
<dbReference type="InterPro" id="IPR007863">
    <property type="entry name" value="Peptidase_M16_C"/>
</dbReference>
<evidence type="ECO:0000259" key="5">
    <source>
        <dbReference type="Pfam" id="PF05193"/>
    </source>
</evidence>
<evidence type="ECO:0000256" key="1">
    <source>
        <dbReference type="ARBA" id="ARBA00001947"/>
    </source>
</evidence>
<dbReference type="AlphaFoldDB" id="A0A432ML77"/>
<evidence type="ECO:0000256" key="3">
    <source>
        <dbReference type="RuleBase" id="RU004447"/>
    </source>
</evidence>
<organism evidence="6 7">
    <name type="scientific">Tautonia sociabilis</name>
    <dbReference type="NCBI Taxonomy" id="2080755"/>
    <lineage>
        <taxon>Bacteria</taxon>
        <taxon>Pseudomonadati</taxon>
        <taxon>Planctomycetota</taxon>
        <taxon>Planctomycetia</taxon>
        <taxon>Isosphaerales</taxon>
        <taxon>Isosphaeraceae</taxon>
        <taxon>Tautonia</taxon>
    </lineage>
</organism>
<keyword evidence="7" id="KW-1185">Reference proteome</keyword>
<dbReference type="PANTHER" id="PTHR11851">
    <property type="entry name" value="METALLOPROTEASE"/>
    <property type="match status" value="1"/>
</dbReference>
<dbReference type="InterPro" id="IPR050361">
    <property type="entry name" value="MPP/UQCRC_Complex"/>
</dbReference>
<dbReference type="GO" id="GO:0046872">
    <property type="term" value="F:metal ion binding"/>
    <property type="evidence" value="ECO:0007669"/>
    <property type="project" value="InterPro"/>
</dbReference>
<comment type="similarity">
    <text evidence="2 3">Belongs to the peptidase M16 family.</text>
</comment>
<dbReference type="InterPro" id="IPR011765">
    <property type="entry name" value="Pept_M16_N"/>
</dbReference>
<gene>
    <name evidence="6" type="ORF">TsocGM_10155</name>
</gene>
<dbReference type="GO" id="GO:0004222">
    <property type="term" value="F:metalloendopeptidase activity"/>
    <property type="evidence" value="ECO:0007669"/>
    <property type="project" value="InterPro"/>
</dbReference>
<feature type="domain" description="Peptidase M16 N-terminal" evidence="4">
    <location>
        <begin position="14"/>
        <end position="159"/>
    </location>
</feature>
<comment type="caution">
    <text evidence="6">The sequence shown here is derived from an EMBL/GenBank/DDBJ whole genome shotgun (WGS) entry which is preliminary data.</text>
</comment>
<protein>
    <submittedName>
        <fullName evidence="6">Insulinase family protein</fullName>
    </submittedName>
</protein>
<evidence type="ECO:0000313" key="6">
    <source>
        <dbReference type="EMBL" id="RUL87886.1"/>
    </source>
</evidence>
<dbReference type="EMBL" id="RYZH01000016">
    <property type="protein sequence ID" value="RUL87886.1"/>
    <property type="molecule type" value="Genomic_DNA"/>
</dbReference>
<dbReference type="Pfam" id="PF00675">
    <property type="entry name" value="Peptidase_M16"/>
    <property type="match status" value="1"/>
</dbReference>
<dbReference type="PANTHER" id="PTHR11851:SF49">
    <property type="entry name" value="MITOCHONDRIAL-PROCESSING PEPTIDASE SUBUNIT ALPHA"/>
    <property type="match status" value="1"/>
</dbReference>
<dbReference type="OrthoDB" id="9811314at2"/>
<proteinExistence type="inferred from homology"/>
<reference evidence="6 7" key="1">
    <citation type="submission" date="2018-12" db="EMBL/GenBank/DDBJ databases">
        <authorList>
            <person name="Toschakov S.V."/>
        </authorList>
    </citation>
    <scope>NUCLEOTIDE SEQUENCE [LARGE SCALE GENOMIC DNA]</scope>
    <source>
        <strain evidence="6 7">GM2012</strain>
    </source>
</reference>
<dbReference type="Proteomes" id="UP000280296">
    <property type="component" value="Unassembled WGS sequence"/>
</dbReference>
<dbReference type="Gene3D" id="3.30.830.10">
    <property type="entry name" value="Metalloenzyme, LuxS/M16 peptidase-like"/>
    <property type="match status" value="2"/>
</dbReference>
<dbReference type="SUPFAM" id="SSF63411">
    <property type="entry name" value="LuxS/MPP-like metallohydrolase"/>
    <property type="match status" value="2"/>
</dbReference>
<reference evidence="6 7" key="2">
    <citation type="submission" date="2019-01" db="EMBL/GenBank/DDBJ databases">
        <title>Tautonia sociabilis, a novel thermotolerant planctomycete of Isosphaeraceae family, isolated from a 4000 m deep subterranean habitat.</title>
        <authorList>
            <person name="Kovaleva O.L."/>
            <person name="Elcheninov A.G."/>
            <person name="Van Heerden E."/>
            <person name="Toshchakov S.V."/>
            <person name="Novikov A."/>
            <person name="Bonch-Osmolovskaya E.A."/>
            <person name="Kublanov I.V."/>
        </authorList>
    </citation>
    <scope>NUCLEOTIDE SEQUENCE [LARGE SCALE GENOMIC DNA]</scope>
    <source>
        <strain evidence="6 7">GM2012</strain>
    </source>
</reference>
<evidence type="ECO:0000313" key="7">
    <source>
        <dbReference type="Proteomes" id="UP000280296"/>
    </source>
</evidence>
<accession>A0A432ML77</accession>
<sequence>MTFHHETLPNGLQVILERNERARSVAAGFFVRTGSRDEPPELAGVSHFLEHMVFKGTPRRDALAVNRDFDRIGARHNAQTSEEDTIYHVSCLPEYLPAALDVLADILRPRLDAEDFETEKQVIIEEIKMYDDNPMMVAYEAAKAAHFSGHPLGGSVLGTEETISALTVEQMRDYFTRHYGPPNVVLAVAGNAEWGLVLDLASRLCGSWTGSGVPRALPAHRGVGQPRAVLREEDHQETIVAVADAPGLESPDRHAASLVATMIGDHTGSRLYWELIDPGLADGADLSFQDYQSAGAFYTFLSCDPPSAQANLDRIAEVYRDFSDDGPTDDELERAKNKVLSRLVLRGERPMGRLMPLGSDWTYRRAHIPVEKEIAAYSAVTLDDARRVLEAYPLLPMTVVAVGPNVEVRPPV</sequence>
<name>A0A432ML77_9BACT</name>
<dbReference type="Pfam" id="PF05193">
    <property type="entry name" value="Peptidase_M16_C"/>
    <property type="match status" value="1"/>
</dbReference>